<dbReference type="SUPFAM" id="SSF52266">
    <property type="entry name" value="SGNH hydrolase"/>
    <property type="match status" value="1"/>
</dbReference>
<proteinExistence type="predicted"/>
<name>A0A097EGC6_9SPHN</name>
<dbReference type="Gene3D" id="3.40.50.1110">
    <property type="entry name" value="SGNH hydrolase"/>
    <property type="match status" value="1"/>
</dbReference>
<evidence type="ECO:0000259" key="1">
    <source>
        <dbReference type="Pfam" id="PF13472"/>
    </source>
</evidence>
<gene>
    <name evidence="2" type="ORF">MC45_09855</name>
</gene>
<dbReference type="HOGENOM" id="CLU_051180_3_0_5"/>
<dbReference type="Pfam" id="PF13472">
    <property type="entry name" value="Lipase_GDSL_2"/>
    <property type="match status" value="1"/>
</dbReference>
<dbReference type="RefSeq" id="WP_038662456.1">
    <property type="nucleotide sequence ID" value="NZ_CP009571.1"/>
</dbReference>
<dbReference type="EMBL" id="CP009571">
    <property type="protein sequence ID" value="AIT06622.1"/>
    <property type="molecule type" value="Genomic_DNA"/>
</dbReference>
<sequence>MTRSPATADPLLLAYGDSLIAGYGLAAADAFPARLERALRSDWPDAAVIAAGRSGDTSQDALARLPRTLAGLSRRPDLAVVQIGANDVLRGIAPARLRANLDAMLIEFARCGIAVLMTTIEPPALFAERTRGYAGIHAAAARQHGAATCAFFPAGVLGHPAMTLADRIHPNARAIGLVVDAVAPAVTAALRSAARAAA</sequence>
<dbReference type="eggNOG" id="COG2755">
    <property type="taxonomic scope" value="Bacteria"/>
</dbReference>
<dbReference type="AlphaFoldDB" id="A0A097EGC6"/>
<dbReference type="STRING" id="1549858.MC45_09855"/>
<protein>
    <recommendedName>
        <fullName evidence="1">SGNH hydrolase-type esterase domain-containing protein</fullName>
    </recommendedName>
</protein>
<dbReference type="InterPro" id="IPR036514">
    <property type="entry name" value="SGNH_hydro_sf"/>
</dbReference>
<dbReference type="KEGG" id="stax:MC45_09855"/>
<organism evidence="2 3">
    <name type="scientific">Sphingomonas taxi</name>
    <dbReference type="NCBI Taxonomy" id="1549858"/>
    <lineage>
        <taxon>Bacteria</taxon>
        <taxon>Pseudomonadati</taxon>
        <taxon>Pseudomonadota</taxon>
        <taxon>Alphaproteobacteria</taxon>
        <taxon>Sphingomonadales</taxon>
        <taxon>Sphingomonadaceae</taxon>
        <taxon>Sphingomonas</taxon>
    </lineage>
</organism>
<evidence type="ECO:0000313" key="2">
    <source>
        <dbReference type="EMBL" id="AIT06622.1"/>
    </source>
</evidence>
<dbReference type="Proteomes" id="UP000033200">
    <property type="component" value="Chromosome"/>
</dbReference>
<dbReference type="InterPro" id="IPR013830">
    <property type="entry name" value="SGNH_hydro"/>
</dbReference>
<evidence type="ECO:0000313" key="3">
    <source>
        <dbReference type="Proteomes" id="UP000033200"/>
    </source>
</evidence>
<reference evidence="2 3" key="1">
    <citation type="submission" date="2014-09" db="EMBL/GenBank/DDBJ databases">
        <title>Using Illumina technology Improving SMRT sequencing Genome Assembly by RASTools.</title>
        <authorList>
            <person name="Zhou Y."/>
            <person name="Ma T."/>
            <person name="Liu T."/>
        </authorList>
    </citation>
    <scope>NUCLEOTIDE SEQUENCE [LARGE SCALE GENOMIC DNA]</scope>
    <source>
        <strain evidence="2 3">ATCC 55669</strain>
    </source>
</reference>
<dbReference type="GO" id="GO:0016788">
    <property type="term" value="F:hydrolase activity, acting on ester bonds"/>
    <property type="evidence" value="ECO:0007669"/>
    <property type="project" value="UniProtKB-ARBA"/>
</dbReference>
<keyword evidence="3" id="KW-1185">Reference proteome</keyword>
<accession>A0A097EGC6</accession>
<feature type="domain" description="SGNH hydrolase-type esterase" evidence="1">
    <location>
        <begin position="14"/>
        <end position="173"/>
    </location>
</feature>